<gene>
    <name evidence="1" type="ORF">B9Q06_12645</name>
</gene>
<name>A0A2R6B3F5_9ARCH</name>
<dbReference type="EMBL" id="NEXH01000058">
    <property type="protein sequence ID" value="PSN93156.1"/>
    <property type="molecule type" value="Genomic_DNA"/>
</dbReference>
<dbReference type="Proteomes" id="UP000241284">
    <property type="component" value="Unassembled WGS sequence"/>
</dbReference>
<dbReference type="AlphaFoldDB" id="A0A2R6B3F5"/>
<evidence type="ECO:0000313" key="1">
    <source>
        <dbReference type="EMBL" id="PSN93156.1"/>
    </source>
</evidence>
<protein>
    <submittedName>
        <fullName evidence="1">Uncharacterized protein</fullName>
    </submittedName>
</protein>
<organism evidence="1 2">
    <name type="scientific">Candidatus Marsarchaeota G2 archaeon ECH_B_2</name>
    <dbReference type="NCBI Taxonomy" id="1978160"/>
    <lineage>
        <taxon>Archaea</taxon>
        <taxon>Candidatus Marsarchaeota</taxon>
        <taxon>Candidatus Marsarchaeota group 2</taxon>
    </lineage>
</organism>
<proteinExistence type="predicted"/>
<evidence type="ECO:0000313" key="2">
    <source>
        <dbReference type="Proteomes" id="UP000241284"/>
    </source>
</evidence>
<comment type="caution">
    <text evidence="1">The sequence shown here is derived from an EMBL/GenBank/DDBJ whole genome shotgun (WGS) entry which is preliminary data.</text>
</comment>
<sequence>MHALKQGRVVGFPVAGIQVQGFAGKVNDNKNASLTLPQGRGGGQRLRPLQGWAGRRSALFRRSQQFQNR</sequence>
<reference evidence="1 2" key="1">
    <citation type="submission" date="2017-04" db="EMBL/GenBank/DDBJ databases">
        <title>Novel microbial lineages endemic to geothermal iron-oxide mats fill important gaps in the evolutionary history of Archaea.</title>
        <authorList>
            <person name="Jay Z.J."/>
            <person name="Beam J.P."/>
            <person name="Dlakic M."/>
            <person name="Rusch D.B."/>
            <person name="Kozubal M.A."/>
            <person name="Inskeep W.P."/>
        </authorList>
    </citation>
    <scope>NUCLEOTIDE SEQUENCE [LARGE SCALE GENOMIC DNA]</scope>
    <source>
        <strain evidence="1">ECH_B_2</strain>
    </source>
</reference>
<accession>A0A2R6B3F5</accession>